<dbReference type="CDD" id="cd05930">
    <property type="entry name" value="A_NRPS"/>
    <property type="match status" value="2"/>
</dbReference>
<dbReference type="GO" id="GO:0016874">
    <property type="term" value="F:ligase activity"/>
    <property type="evidence" value="ECO:0007669"/>
    <property type="project" value="UniProtKB-KW"/>
</dbReference>
<dbReference type="PROSITE" id="PS00455">
    <property type="entry name" value="AMP_BINDING"/>
    <property type="match status" value="2"/>
</dbReference>
<dbReference type="GO" id="GO:0044550">
    <property type="term" value="P:secondary metabolite biosynthetic process"/>
    <property type="evidence" value="ECO:0007669"/>
    <property type="project" value="TreeGrafter"/>
</dbReference>
<dbReference type="SUPFAM" id="SSF52777">
    <property type="entry name" value="CoA-dependent acyltransferases"/>
    <property type="match status" value="3"/>
</dbReference>
<gene>
    <name evidence="6" type="ORF">OC842_007499</name>
</gene>
<feature type="non-terminal residue" evidence="6">
    <location>
        <position position="1688"/>
    </location>
</feature>
<dbReference type="Pfam" id="PF00550">
    <property type="entry name" value="PP-binding"/>
    <property type="match status" value="1"/>
</dbReference>
<keyword evidence="1" id="KW-0596">Phosphopantetheine</keyword>
<dbReference type="GO" id="GO:0043041">
    <property type="term" value="P:amino acid activation for nonribosomal peptide biosynthetic process"/>
    <property type="evidence" value="ECO:0007669"/>
    <property type="project" value="TreeGrafter"/>
</dbReference>
<dbReference type="GO" id="GO:0031177">
    <property type="term" value="F:phosphopantetheine binding"/>
    <property type="evidence" value="ECO:0007669"/>
    <property type="project" value="TreeGrafter"/>
</dbReference>
<dbReference type="FunFam" id="3.40.50.980:FF:000001">
    <property type="entry name" value="Non-ribosomal peptide synthetase"/>
    <property type="match status" value="1"/>
</dbReference>
<dbReference type="SUPFAM" id="SSF47336">
    <property type="entry name" value="ACP-like"/>
    <property type="match status" value="1"/>
</dbReference>
<dbReference type="PROSITE" id="PS50075">
    <property type="entry name" value="CARRIER"/>
    <property type="match status" value="1"/>
</dbReference>
<dbReference type="SUPFAM" id="SSF56801">
    <property type="entry name" value="Acetyl-CoA synthetase-like"/>
    <property type="match status" value="2"/>
</dbReference>
<dbReference type="Proteomes" id="UP001176521">
    <property type="component" value="Unassembled WGS sequence"/>
</dbReference>
<dbReference type="Pfam" id="PF00668">
    <property type="entry name" value="Condensation"/>
    <property type="match status" value="1"/>
</dbReference>
<feature type="non-terminal residue" evidence="6">
    <location>
        <position position="1"/>
    </location>
</feature>
<dbReference type="InterPro" id="IPR036736">
    <property type="entry name" value="ACP-like_sf"/>
</dbReference>
<dbReference type="InterPro" id="IPR009081">
    <property type="entry name" value="PP-bd_ACP"/>
</dbReference>
<reference evidence="6" key="1">
    <citation type="journal article" date="2023" name="PhytoFront">
        <title>Draft Genome Resources of Seven Strains of Tilletia horrida, Causal Agent of Kernel Smut of Rice.</title>
        <authorList>
            <person name="Khanal S."/>
            <person name="Antony Babu S."/>
            <person name="Zhou X.G."/>
        </authorList>
    </citation>
    <scope>NUCLEOTIDE SEQUENCE</scope>
    <source>
        <strain evidence="6">TX3</strain>
    </source>
</reference>
<accession>A0AAN6G479</accession>
<dbReference type="NCBIfam" id="TIGR01733">
    <property type="entry name" value="AA-adenyl-dom"/>
    <property type="match status" value="2"/>
</dbReference>
<name>A0AAN6G479_9BASI</name>
<proteinExistence type="predicted"/>
<keyword evidence="3" id="KW-0436">Ligase</keyword>
<evidence type="ECO:0000259" key="5">
    <source>
        <dbReference type="PROSITE" id="PS50075"/>
    </source>
</evidence>
<evidence type="ECO:0000256" key="1">
    <source>
        <dbReference type="ARBA" id="ARBA00022450"/>
    </source>
</evidence>
<feature type="domain" description="Carrier" evidence="5">
    <location>
        <begin position="692"/>
        <end position="768"/>
    </location>
</feature>
<evidence type="ECO:0000256" key="4">
    <source>
        <dbReference type="ARBA" id="ARBA00023268"/>
    </source>
</evidence>
<dbReference type="Gene3D" id="3.40.50.12780">
    <property type="entry name" value="N-terminal domain of ligase-like"/>
    <property type="match status" value="1"/>
</dbReference>
<dbReference type="InterPro" id="IPR000873">
    <property type="entry name" value="AMP-dep_synth/lig_dom"/>
</dbReference>
<dbReference type="Gene3D" id="3.30.300.30">
    <property type="match status" value="1"/>
</dbReference>
<dbReference type="Gene3D" id="3.40.50.980">
    <property type="match status" value="2"/>
</dbReference>
<keyword evidence="4" id="KW-0511">Multifunctional enzyme</keyword>
<dbReference type="InterPro" id="IPR020845">
    <property type="entry name" value="AMP-binding_CS"/>
</dbReference>
<dbReference type="PANTHER" id="PTHR45527">
    <property type="entry name" value="NONRIBOSOMAL PEPTIDE SYNTHETASE"/>
    <property type="match status" value="1"/>
</dbReference>
<keyword evidence="7" id="KW-1185">Reference proteome</keyword>
<dbReference type="GO" id="GO:0005737">
    <property type="term" value="C:cytoplasm"/>
    <property type="evidence" value="ECO:0007669"/>
    <property type="project" value="TreeGrafter"/>
</dbReference>
<dbReference type="InterPro" id="IPR023213">
    <property type="entry name" value="CAT-like_dom_sf"/>
</dbReference>
<dbReference type="InterPro" id="IPR042099">
    <property type="entry name" value="ANL_N_sf"/>
</dbReference>
<comment type="caution">
    <text evidence="6">The sequence shown here is derived from an EMBL/GenBank/DDBJ whole genome shotgun (WGS) entry which is preliminary data.</text>
</comment>
<dbReference type="InterPro" id="IPR010071">
    <property type="entry name" value="AA_adenyl_dom"/>
</dbReference>
<evidence type="ECO:0000256" key="3">
    <source>
        <dbReference type="ARBA" id="ARBA00022598"/>
    </source>
</evidence>
<sequence>QDQSAAAALQQLQAELDEINERGFVGLADMSRVSGAKGTTITRILGAFDNLSPKDDEHADISAGGAASIPLSVSGRPAGDGRVSVSADFLTSFIVKEDAEWLLNNVVAIMDWIADNAAVKTLAQLDIVQGAQLERIFALSSSPECWRSPPKSDQPPTDTTLHALFERQVAQRPKKIAVQFEDHTFLTYEDLNAAANRASRALVDAGVRPGDMIPLNIHKSPALIIAMLGVLKAGGAYVPMEPSHPWARRERIVSQTDCPVMIVEDPAVDPFLDVAKAVKTVGELLNLDVGGISPSSADGKTAILIFTSGTTGLPKGVMFGHDNARAYFTSKQGIAREGPWGRRLNFPSVAFDVSAADTWSSLTSGACLCLATSASLQADLGNALQTACASSIFVTPSVGGLFRTQLQQGAEGHLQTIFVGGERFGSDTCRAMAQFCTVQPVYGPTETTIDCTQFGTVDANTCHQLDSHQYVPIGWPHGGTRIYIVDTESTRLRPIGAVGEICVGGPQVTKGYLKDPAKTGAKYIDNPFEPGTILYRTGDLGRLHGNGLFECVGRADGQVKIRGLRIETGEVESGLLEVGAIKHARVLKMDLADGIDRLVAFVHVPADEGDGSELSISQVDRALSHEAWSHLERVVPAYMLPFLLIRINFVPITPNGKTDDRKLRGLIENLNFDEQCRYSQITMEGDADHKAEPENETQAKLRSLWARVLSLDESAIGVDDSFYRVGGDSISAIRLLVLCREAGFELRISDLNNTSTIRSQAERALSSEGVAEDGTAVQYAPFDSLDEETIERLKTNVIPGIDMAWDSVVDVAPATPLQRGLISETMRSDSGDAYVTWKISEFGASMDAERLRRALVQMVASRSIMRTRFALDPILGVVQVVADEQVSEELVPQVEYCQHASEVKERALAISKDDRWGRPQSSPLHVQIVSAKDEATSMVWFSHHALHDGWSFSVMEQEWRKLYDADLDQDGDVQGVIGADVPFTNVARYLAGRDNEDDLKFWQTYLADAEPVRLASGSSSGLPAPDADAQKTVSHTTKCDLSSVARACAVPPSTVFLFALATALGLFADSDDISFGLILSGRTLPVNDIARVIGPCINTAICRVRLQQDQSAAAALQQLQAELDEINERGYLGLPEIGRTSSTDSASISTVLAEFNNLTGDANKSSNAATAPIAGADSASGSLMNTWLFVTAAPHAASGLEIVATVDERVLAPHDAASLIRHVASVLEHLADSAAALSCEHLSVLRTPEQERILAMCSQDSLLRQPDLVGLQVDCDALHELVQAQIRQAPKKVAVQFERSGFITYEQLGSMSDMLAHALQLEGVTIGSIVPVCLHRTMEMIVVMLAVLKAGAAYAPIDPAQPRARKELILTQLSAPLLLASNPAESDLPEGPWTTHTVQDLLNSCQDQVANYHPQAVPVSALAYVLFTSGSTGVPKGVMIEHRSVSAYIAANQGMGFETPFGRRLSFPPITFDVSVGDIWGTLVRGGCLSIAPQGDLQTNLDKVLQDSITRSLFMTPSVALALRAQLWPSLSTWLDTLYLGGEACTAELQEVFTGSARLCNVYGPTEATVQGTYGDFNLVPGRPPCGAAFVPIGRPMGQSSIYILKPDTLQLLPIGAVGELCIGGPQVARGYLNDEAKTKAKFVSDPFVEGGRMFRTGDLARLHGDGLFECLGRIDGQVKIRGLRIET</sequence>
<dbReference type="InterPro" id="IPR045851">
    <property type="entry name" value="AMP-bd_C_sf"/>
</dbReference>
<evidence type="ECO:0000313" key="7">
    <source>
        <dbReference type="Proteomes" id="UP001176521"/>
    </source>
</evidence>
<dbReference type="PANTHER" id="PTHR45527:SF1">
    <property type="entry name" value="FATTY ACID SYNTHASE"/>
    <property type="match status" value="1"/>
</dbReference>
<organism evidence="6 7">
    <name type="scientific">Tilletia horrida</name>
    <dbReference type="NCBI Taxonomy" id="155126"/>
    <lineage>
        <taxon>Eukaryota</taxon>
        <taxon>Fungi</taxon>
        <taxon>Dikarya</taxon>
        <taxon>Basidiomycota</taxon>
        <taxon>Ustilaginomycotina</taxon>
        <taxon>Exobasidiomycetes</taxon>
        <taxon>Tilletiales</taxon>
        <taxon>Tilletiaceae</taxon>
        <taxon>Tilletia</taxon>
    </lineage>
</organism>
<dbReference type="Gene3D" id="1.10.1200.10">
    <property type="entry name" value="ACP-like"/>
    <property type="match status" value="1"/>
</dbReference>
<dbReference type="EMBL" id="JAPDMQ010001031">
    <property type="protein sequence ID" value="KAK0519297.1"/>
    <property type="molecule type" value="Genomic_DNA"/>
</dbReference>
<evidence type="ECO:0000256" key="2">
    <source>
        <dbReference type="ARBA" id="ARBA00022553"/>
    </source>
</evidence>
<evidence type="ECO:0000313" key="6">
    <source>
        <dbReference type="EMBL" id="KAK0519297.1"/>
    </source>
</evidence>
<dbReference type="Gene3D" id="3.30.559.30">
    <property type="entry name" value="Nonribosomal peptide synthetase, condensation domain"/>
    <property type="match status" value="2"/>
</dbReference>
<dbReference type="InterPro" id="IPR001242">
    <property type="entry name" value="Condensation_dom"/>
</dbReference>
<dbReference type="Gene3D" id="2.30.38.10">
    <property type="entry name" value="Luciferase, Domain 3"/>
    <property type="match status" value="1"/>
</dbReference>
<keyword evidence="2" id="KW-0597">Phosphoprotein</keyword>
<protein>
    <recommendedName>
        <fullName evidence="5">Carrier domain-containing protein</fullName>
    </recommendedName>
</protein>
<dbReference type="Pfam" id="PF00501">
    <property type="entry name" value="AMP-binding"/>
    <property type="match status" value="2"/>
</dbReference>
<dbReference type="Gene3D" id="3.30.559.10">
    <property type="entry name" value="Chloramphenicol acetyltransferase-like domain"/>
    <property type="match status" value="1"/>
</dbReference>